<proteinExistence type="predicted"/>
<reference evidence="1" key="1">
    <citation type="submission" date="2019-02" db="EMBL/GenBank/DDBJ databases">
        <authorList>
            <person name="Gruber-Vodicka R. H."/>
            <person name="Seah K. B. B."/>
        </authorList>
    </citation>
    <scope>NUCLEOTIDE SEQUENCE</scope>
    <source>
        <strain evidence="1">BECK_BZ131</strain>
    </source>
</reference>
<dbReference type="AlphaFoldDB" id="A0A450TZU9"/>
<organism evidence="1">
    <name type="scientific">Candidatus Kentrum sp. FW</name>
    <dbReference type="NCBI Taxonomy" id="2126338"/>
    <lineage>
        <taxon>Bacteria</taxon>
        <taxon>Pseudomonadati</taxon>
        <taxon>Pseudomonadota</taxon>
        <taxon>Gammaproteobacteria</taxon>
        <taxon>Candidatus Kentrum</taxon>
    </lineage>
</organism>
<protein>
    <submittedName>
        <fullName evidence="1">Uncharacterized protein</fullName>
    </submittedName>
</protein>
<sequence>MSPDPSTRFLASLEMTALQCFEQLRPNIRAVAPIVQGELHKLVVARIEIHQEDLMADWGSAAGGHNPLPIRGLDQ</sequence>
<accession>A0A450TZU9</accession>
<name>A0A450TZU9_9GAMM</name>
<dbReference type="EMBL" id="CAADFE010000081">
    <property type="protein sequence ID" value="VFJ75599.1"/>
    <property type="molecule type" value="Genomic_DNA"/>
</dbReference>
<evidence type="ECO:0000313" key="1">
    <source>
        <dbReference type="EMBL" id="VFJ75599.1"/>
    </source>
</evidence>
<gene>
    <name evidence="1" type="ORF">BECKFW1821C_GA0114237_108120</name>
</gene>